<gene>
    <name evidence="3" type="ORF">BABINDRAFT_20269</name>
</gene>
<dbReference type="InterPro" id="IPR006671">
    <property type="entry name" value="Cyclin_N"/>
</dbReference>
<dbReference type="PANTHER" id="PTHR10026">
    <property type="entry name" value="CYCLIN"/>
    <property type="match status" value="1"/>
</dbReference>
<sequence length="271" mass="31098">VSRPFLTPDEISTLRRKTCPSLSTYVARRRQAATVLAYVIRQLKFPLKLLHTALTYYQHFYLHHVFNLDHHTDVAVTCLFLASKTCDTIKKLRDILAAAQLVNPDDGVPYPGFIVNNESLDDQRRRVMHWEKKLLEVMSFDFRNNINCLVDSFLVKYLKAAIPDTTTVVGENMKFLSYVLTFDVANTDMSLLYPSHVIALACIQLAGCLDELYALLDSGPLLRSQHDSLLESINTRSMDKFRVPTSLVRGAYRALLEFYHENYQVSQLARY</sequence>
<reference evidence="4" key="1">
    <citation type="submission" date="2016-05" db="EMBL/GenBank/DDBJ databases">
        <title>Comparative genomics of biotechnologically important yeasts.</title>
        <authorList>
            <consortium name="DOE Joint Genome Institute"/>
            <person name="Riley R."/>
            <person name="Haridas S."/>
            <person name="Wolfe K.H."/>
            <person name="Lopes M.R."/>
            <person name="Hittinger C.T."/>
            <person name="Goker M."/>
            <person name="Salamov A."/>
            <person name="Wisecaver J."/>
            <person name="Long T.M."/>
            <person name="Aerts A.L."/>
            <person name="Barry K."/>
            <person name="Choi C."/>
            <person name="Clum A."/>
            <person name="Coughlan A.Y."/>
            <person name="Deshpande S."/>
            <person name="Douglass A.P."/>
            <person name="Hanson S.J."/>
            <person name="Klenk H.-P."/>
            <person name="Labutti K."/>
            <person name="Lapidus A."/>
            <person name="Lindquist E."/>
            <person name="Lipzen A."/>
            <person name="Meier-Kolthoff J.P."/>
            <person name="Ohm R.A."/>
            <person name="Otillar R.P."/>
            <person name="Pangilinan J."/>
            <person name="Peng Y."/>
            <person name="Rokas A."/>
            <person name="Rosa C.A."/>
            <person name="Scheuner C."/>
            <person name="Sibirny A.A."/>
            <person name="Slot J.C."/>
            <person name="Stielow J.B."/>
            <person name="Sun H."/>
            <person name="Kurtzman C.P."/>
            <person name="Blackwell M."/>
            <person name="Grigoriev I.V."/>
            <person name="Jeffries T.W."/>
        </authorList>
    </citation>
    <scope>NUCLEOTIDE SEQUENCE [LARGE SCALE GENOMIC DNA]</scope>
    <source>
        <strain evidence="4">NRRL Y-12698</strain>
    </source>
</reference>
<evidence type="ECO:0000256" key="1">
    <source>
        <dbReference type="RuleBase" id="RU000383"/>
    </source>
</evidence>
<accession>A0A1E3QV31</accession>
<feature type="domain" description="Cyclin-like" evidence="2">
    <location>
        <begin position="34"/>
        <end position="136"/>
    </location>
</feature>
<dbReference type="Gene3D" id="1.10.472.10">
    <property type="entry name" value="Cyclin-like"/>
    <property type="match status" value="2"/>
</dbReference>
<dbReference type="OrthoDB" id="4951845at2759"/>
<dbReference type="SUPFAM" id="SSF47954">
    <property type="entry name" value="Cyclin-like"/>
    <property type="match status" value="2"/>
</dbReference>
<dbReference type="InterPro" id="IPR043198">
    <property type="entry name" value="Cyclin/Ssn8"/>
</dbReference>
<dbReference type="RefSeq" id="XP_018986240.1">
    <property type="nucleotide sequence ID" value="XM_019131239.1"/>
</dbReference>
<evidence type="ECO:0000313" key="4">
    <source>
        <dbReference type="Proteomes" id="UP000094336"/>
    </source>
</evidence>
<organism evidence="3 4">
    <name type="scientific">Babjeviella inositovora NRRL Y-12698</name>
    <dbReference type="NCBI Taxonomy" id="984486"/>
    <lineage>
        <taxon>Eukaryota</taxon>
        <taxon>Fungi</taxon>
        <taxon>Dikarya</taxon>
        <taxon>Ascomycota</taxon>
        <taxon>Saccharomycotina</taxon>
        <taxon>Pichiomycetes</taxon>
        <taxon>Serinales incertae sedis</taxon>
        <taxon>Babjeviella</taxon>
    </lineage>
</organism>
<feature type="non-terminal residue" evidence="3">
    <location>
        <position position="271"/>
    </location>
</feature>
<dbReference type="EMBL" id="KV454428">
    <property type="protein sequence ID" value="ODQ80912.1"/>
    <property type="molecule type" value="Genomic_DNA"/>
</dbReference>
<dbReference type="Proteomes" id="UP000094336">
    <property type="component" value="Unassembled WGS sequence"/>
</dbReference>
<dbReference type="AlphaFoldDB" id="A0A1E3QV31"/>
<keyword evidence="4" id="KW-1185">Reference proteome</keyword>
<name>A0A1E3QV31_9ASCO</name>
<dbReference type="GeneID" id="30149092"/>
<dbReference type="Pfam" id="PF00134">
    <property type="entry name" value="Cyclin_N"/>
    <property type="match status" value="1"/>
</dbReference>
<dbReference type="SMART" id="SM00385">
    <property type="entry name" value="CYCLIN"/>
    <property type="match status" value="1"/>
</dbReference>
<dbReference type="GO" id="GO:0006357">
    <property type="term" value="P:regulation of transcription by RNA polymerase II"/>
    <property type="evidence" value="ECO:0007669"/>
    <property type="project" value="InterPro"/>
</dbReference>
<feature type="non-terminal residue" evidence="3">
    <location>
        <position position="1"/>
    </location>
</feature>
<comment type="similarity">
    <text evidence="1">Belongs to the cyclin family.</text>
</comment>
<protein>
    <recommendedName>
        <fullName evidence="2">Cyclin-like domain-containing protein</fullName>
    </recommendedName>
</protein>
<dbReference type="STRING" id="984486.A0A1E3QV31"/>
<evidence type="ECO:0000259" key="2">
    <source>
        <dbReference type="SMART" id="SM00385"/>
    </source>
</evidence>
<dbReference type="GO" id="GO:0016538">
    <property type="term" value="F:cyclin-dependent protein serine/threonine kinase regulator activity"/>
    <property type="evidence" value="ECO:0007669"/>
    <property type="project" value="InterPro"/>
</dbReference>
<dbReference type="InterPro" id="IPR036915">
    <property type="entry name" value="Cyclin-like_sf"/>
</dbReference>
<evidence type="ECO:0000313" key="3">
    <source>
        <dbReference type="EMBL" id="ODQ80912.1"/>
    </source>
</evidence>
<dbReference type="InterPro" id="IPR013763">
    <property type="entry name" value="Cyclin-like_dom"/>
</dbReference>
<proteinExistence type="inferred from homology"/>
<keyword evidence="1" id="KW-0195">Cyclin</keyword>